<evidence type="ECO:0000256" key="1">
    <source>
        <dbReference type="SAM" id="SignalP"/>
    </source>
</evidence>
<evidence type="ECO:0000259" key="2">
    <source>
        <dbReference type="Pfam" id="PF12740"/>
    </source>
</evidence>
<protein>
    <recommendedName>
        <fullName evidence="2">PET hydrolase/cutinase-like domain-containing protein</fullName>
    </recommendedName>
</protein>
<dbReference type="InterPro" id="IPR038081">
    <property type="entry name" value="CalX-like_sf"/>
</dbReference>
<dbReference type="Pfam" id="PF12740">
    <property type="entry name" value="PETase"/>
    <property type="match status" value="1"/>
</dbReference>
<dbReference type="SUPFAM" id="SSF141072">
    <property type="entry name" value="CalX-like"/>
    <property type="match status" value="1"/>
</dbReference>
<accession>A0ABV4HZN4</accession>
<feature type="domain" description="PET hydrolase/cutinase-like" evidence="2">
    <location>
        <begin position="245"/>
        <end position="407"/>
    </location>
</feature>
<organism evidence="3 4">
    <name type="scientific">Kineococcus mangrovi</name>
    <dbReference type="NCBI Taxonomy" id="1660183"/>
    <lineage>
        <taxon>Bacteria</taxon>
        <taxon>Bacillati</taxon>
        <taxon>Actinomycetota</taxon>
        <taxon>Actinomycetes</taxon>
        <taxon>Kineosporiales</taxon>
        <taxon>Kineosporiaceae</taxon>
        <taxon>Kineococcus</taxon>
    </lineage>
</organism>
<sequence>MVRSPSRRRTAQAFTGSALAVAAALALAPAAGAAPAVPAPVASGTTASAPWTVTPAGAGSWDVDLTLPGGVPVRAAQPQLAVDGVVLGVAREEPDRRTLTVQTSDPRVVRAGSVQLAWNGVVAGQEARVLKHARAAGVPVAADPGARTLADDPGARGRYAVTRADYDLGDTAVRLPGLGGQAVEERAAVYLPEAATGRRPVVVFLHGRHQACYGGGEDQFGEGWPCSGGAKPVPSHLGYGQAAQALASQGYVVVSISADGINALDWQAEDGGAQARGELVLAHLDLLRAFDAGRGGQAGAALAGRLDLSDVGLMGHSRGGEGVVRAALLNAERPDPYGVRAVMPLAPVDFARQTLPDAAMAVVLPYCDGDVSDQQGQHFYDDTRYAARDDVLRTSLLVMGANHNFFNSEWTPGLSKAPSDDDWGLDDDPVCGPAAPQRLTATEQRAVGAAYVAGFFRLHLGGEQQFRPLFDGTGGRAASAGRAQVFTQAQQPSSARTDLAALEGPSASVALASKSAFCVGAGEPVPGQAPRCTSQDPWSGSLPHWTPAAFAPTVPATPLLHARWTVGQRKPVTVRLAPGAASGVHQALTFRAAPARTLSTDLQVTLTDARGRTASVPVSRFSTALTALPVLADPWSGDGKGAAKTWLRTVRVPLDAFPGVDLATLASVSFTPLKPTANVFLSDVALDSPAAGTGAVTTLPAVSVGDVQAVEADGTQQVRMPLTLSHRSKVPVTVDVDTTGAAFDGRVPAASTRVTIPAGRLTGSVTVPLTGDDVPEEPQARFTVTIATPREAVVGDGFGLLTVFDDDAGAGQG</sequence>
<comment type="caution">
    <text evidence="3">The sequence shown here is derived from an EMBL/GenBank/DDBJ whole genome shotgun (WGS) entry which is preliminary data.</text>
</comment>
<dbReference type="EMBL" id="JBGGTQ010000003">
    <property type="protein sequence ID" value="MEZ0491869.1"/>
    <property type="molecule type" value="Genomic_DNA"/>
</dbReference>
<keyword evidence="4" id="KW-1185">Reference proteome</keyword>
<evidence type="ECO:0000313" key="3">
    <source>
        <dbReference type="EMBL" id="MEZ0491869.1"/>
    </source>
</evidence>
<feature type="chain" id="PRO_5046083200" description="PET hydrolase/cutinase-like domain-containing protein" evidence="1">
    <location>
        <begin position="34"/>
        <end position="813"/>
    </location>
</feature>
<proteinExistence type="predicted"/>
<feature type="signal peptide" evidence="1">
    <location>
        <begin position="1"/>
        <end position="33"/>
    </location>
</feature>
<dbReference type="InterPro" id="IPR029058">
    <property type="entry name" value="AB_hydrolase_fold"/>
</dbReference>
<dbReference type="PROSITE" id="PS51318">
    <property type="entry name" value="TAT"/>
    <property type="match status" value="1"/>
</dbReference>
<reference evidence="3 4" key="1">
    <citation type="submission" date="2024-07" db="EMBL/GenBank/DDBJ databases">
        <authorList>
            <person name="Thanompreechachai J."/>
            <person name="Duangmal K."/>
        </authorList>
    </citation>
    <scope>NUCLEOTIDE SEQUENCE [LARGE SCALE GENOMIC DNA]</scope>
    <source>
        <strain evidence="3 4">TBRC 1896</strain>
    </source>
</reference>
<dbReference type="InterPro" id="IPR041127">
    <property type="entry name" value="PET_hydrolase/cutinase-like"/>
</dbReference>
<dbReference type="InterPro" id="IPR006311">
    <property type="entry name" value="TAT_signal"/>
</dbReference>
<keyword evidence="1" id="KW-0732">Signal</keyword>
<gene>
    <name evidence="3" type="ORF">AB2L28_06410</name>
</gene>
<evidence type="ECO:0000313" key="4">
    <source>
        <dbReference type="Proteomes" id="UP001566476"/>
    </source>
</evidence>
<dbReference type="RefSeq" id="WP_370717926.1">
    <property type="nucleotide sequence ID" value="NZ_JBGGTQ010000003.1"/>
</dbReference>
<dbReference type="SUPFAM" id="SSF53474">
    <property type="entry name" value="alpha/beta-Hydrolases"/>
    <property type="match status" value="1"/>
</dbReference>
<dbReference type="Proteomes" id="UP001566476">
    <property type="component" value="Unassembled WGS sequence"/>
</dbReference>
<dbReference type="Gene3D" id="2.60.40.2030">
    <property type="match status" value="1"/>
</dbReference>
<name>A0ABV4HZN4_9ACTN</name>
<dbReference type="Gene3D" id="3.40.50.1820">
    <property type="entry name" value="alpha/beta hydrolase"/>
    <property type="match status" value="1"/>
</dbReference>